<dbReference type="FunFam" id="3.30.565.10:FF:000006">
    <property type="entry name" value="Sensor histidine kinase WalK"/>
    <property type="match status" value="1"/>
</dbReference>
<evidence type="ECO:0000256" key="4">
    <source>
        <dbReference type="ARBA" id="ARBA00022679"/>
    </source>
</evidence>
<keyword evidence="8" id="KW-1133">Transmembrane helix</keyword>
<sequence>MDYTHATDWETLLEKGSGRVDIFYYPTEPFIYKNEIGELEGIEKEILESFFRFVEKKYEVKIFRNWVEVPEFDSLFQDVATHENAFGISLISKTRRREEVVAFSSAYMPDVSVLISNISVPFINDTSEISILDGFEAATISNTTYQDDLLDLSEKFDLGLKLINVASEENIIELVSINSSMVGYVGLPFYVIEIGRGNPVKRQGTFQVKRDGYRFIYNKNSGWKEAVQKYFESYLYKAEADHIIRRYLGNDYSELIWGIAGSKQAQNNDTEIEFLNREKELQSKSLFQSQQEKEMQRLVIIATSIGLLFVVIIAFLLVNNNRRKGKINQMLMEKQDELELLLKQLNQQKDEIGYQRKLLQQKNKQLVNINKQKDDLIGLVAHDLKSPINQMTGLINLLGFKSDSWDDEEKQLYEKLEQSNGHLKELVERILDLEAIREDSLNYHITKVDMITLVKEVMDDFEGIAKRKDIKIKGVKLDEAYYVMADAFFLKQVFENLLSNAIKFSPHGKLVELIAEEVDEFYHIIVKDQGPGISKKDKSKLFTKYQTLSAKPTGDESSTGLGLSIVKKYVEEMEGSVWVESDEGKGAEFYVSFKQAK</sequence>
<dbReference type="InterPro" id="IPR001638">
    <property type="entry name" value="Solute-binding_3/MltF_N"/>
</dbReference>
<dbReference type="SMART" id="SM00387">
    <property type="entry name" value="HATPase_c"/>
    <property type="match status" value="1"/>
</dbReference>
<keyword evidence="5" id="KW-0418">Kinase</keyword>
<accession>A0A937ADI0</accession>
<name>A0A937ADI0_9BACT</name>
<evidence type="ECO:0000256" key="6">
    <source>
        <dbReference type="ARBA" id="ARBA00023012"/>
    </source>
</evidence>
<dbReference type="InterPro" id="IPR004358">
    <property type="entry name" value="Sig_transdc_His_kin-like_C"/>
</dbReference>
<dbReference type="InterPro" id="IPR050736">
    <property type="entry name" value="Sensor_HK_Regulatory"/>
</dbReference>
<organism evidence="10 11">
    <name type="scientific">Marivirga atlantica</name>
    <dbReference type="NCBI Taxonomy" id="1548457"/>
    <lineage>
        <taxon>Bacteria</taxon>
        <taxon>Pseudomonadati</taxon>
        <taxon>Bacteroidota</taxon>
        <taxon>Cytophagia</taxon>
        <taxon>Cytophagales</taxon>
        <taxon>Marivirgaceae</taxon>
        <taxon>Marivirga</taxon>
    </lineage>
</organism>
<dbReference type="PANTHER" id="PTHR43711:SF1">
    <property type="entry name" value="HISTIDINE KINASE 1"/>
    <property type="match status" value="1"/>
</dbReference>
<keyword evidence="8" id="KW-0812">Transmembrane</keyword>
<gene>
    <name evidence="10" type="ORF">JKP34_04740</name>
</gene>
<dbReference type="SUPFAM" id="SSF53850">
    <property type="entry name" value="Periplasmic binding protein-like II"/>
    <property type="match status" value="1"/>
</dbReference>
<comment type="catalytic activity">
    <reaction evidence="1">
        <text>ATP + protein L-histidine = ADP + protein N-phospho-L-histidine.</text>
        <dbReference type="EC" id="2.7.13.3"/>
    </reaction>
</comment>
<dbReference type="Gene3D" id="3.40.190.10">
    <property type="entry name" value="Periplasmic binding protein-like II"/>
    <property type="match status" value="2"/>
</dbReference>
<dbReference type="SMART" id="SM00388">
    <property type="entry name" value="HisKA"/>
    <property type="match status" value="1"/>
</dbReference>
<dbReference type="PRINTS" id="PR00344">
    <property type="entry name" value="BCTRLSENSOR"/>
</dbReference>
<dbReference type="GO" id="GO:0000155">
    <property type="term" value="F:phosphorelay sensor kinase activity"/>
    <property type="evidence" value="ECO:0007669"/>
    <property type="project" value="InterPro"/>
</dbReference>
<dbReference type="InterPro" id="IPR036890">
    <property type="entry name" value="HATPase_C_sf"/>
</dbReference>
<dbReference type="Pfam" id="PF02518">
    <property type="entry name" value="HATPase_c"/>
    <property type="match status" value="1"/>
</dbReference>
<proteinExistence type="predicted"/>
<dbReference type="PROSITE" id="PS50109">
    <property type="entry name" value="HIS_KIN"/>
    <property type="match status" value="1"/>
</dbReference>
<reference evidence="10" key="1">
    <citation type="submission" date="2021-01" db="EMBL/GenBank/DDBJ databases">
        <title>Marivirga sp. nov., isolated from intertidal surface sediments.</title>
        <authorList>
            <person name="Zhang M."/>
        </authorList>
    </citation>
    <scope>NUCLEOTIDE SEQUENCE</scope>
    <source>
        <strain evidence="10">SM1354</strain>
    </source>
</reference>
<dbReference type="EMBL" id="JAERQG010000001">
    <property type="protein sequence ID" value="MBL0764549.1"/>
    <property type="molecule type" value="Genomic_DNA"/>
</dbReference>
<feature type="domain" description="Histidine kinase" evidence="9">
    <location>
        <begin position="379"/>
        <end position="597"/>
    </location>
</feature>
<dbReference type="InterPro" id="IPR036097">
    <property type="entry name" value="HisK_dim/P_sf"/>
</dbReference>
<dbReference type="InterPro" id="IPR003661">
    <property type="entry name" value="HisK_dim/P_dom"/>
</dbReference>
<comment type="caution">
    <text evidence="10">The sequence shown here is derived from an EMBL/GenBank/DDBJ whole genome shotgun (WGS) entry which is preliminary data.</text>
</comment>
<dbReference type="Gene3D" id="1.10.287.130">
    <property type="match status" value="1"/>
</dbReference>
<keyword evidence="6" id="KW-0902">Two-component regulatory system</keyword>
<dbReference type="Proteomes" id="UP000642920">
    <property type="component" value="Unassembled WGS sequence"/>
</dbReference>
<evidence type="ECO:0000256" key="7">
    <source>
        <dbReference type="SAM" id="Coils"/>
    </source>
</evidence>
<keyword evidence="7" id="KW-0175">Coiled coil</keyword>
<dbReference type="AlphaFoldDB" id="A0A937ADI0"/>
<dbReference type="Gene3D" id="3.30.565.10">
    <property type="entry name" value="Histidine kinase-like ATPase, C-terminal domain"/>
    <property type="match status" value="1"/>
</dbReference>
<evidence type="ECO:0000259" key="9">
    <source>
        <dbReference type="PROSITE" id="PS50109"/>
    </source>
</evidence>
<dbReference type="CDD" id="cd00082">
    <property type="entry name" value="HisKA"/>
    <property type="match status" value="1"/>
</dbReference>
<keyword evidence="3" id="KW-0597">Phosphoprotein</keyword>
<evidence type="ECO:0000313" key="11">
    <source>
        <dbReference type="Proteomes" id="UP000642920"/>
    </source>
</evidence>
<evidence type="ECO:0000256" key="5">
    <source>
        <dbReference type="ARBA" id="ARBA00022777"/>
    </source>
</evidence>
<dbReference type="InterPro" id="IPR003594">
    <property type="entry name" value="HATPase_dom"/>
</dbReference>
<evidence type="ECO:0000256" key="1">
    <source>
        <dbReference type="ARBA" id="ARBA00000085"/>
    </source>
</evidence>
<dbReference type="PANTHER" id="PTHR43711">
    <property type="entry name" value="TWO-COMPONENT HISTIDINE KINASE"/>
    <property type="match status" value="1"/>
</dbReference>
<evidence type="ECO:0000256" key="3">
    <source>
        <dbReference type="ARBA" id="ARBA00022553"/>
    </source>
</evidence>
<feature type="transmembrane region" description="Helical" evidence="8">
    <location>
        <begin position="298"/>
        <end position="318"/>
    </location>
</feature>
<keyword evidence="11" id="KW-1185">Reference proteome</keyword>
<evidence type="ECO:0000256" key="8">
    <source>
        <dbReference type="SAM" id="Phobius"/>
    </source>
</evidence>
<dbReference type="InterPro" id="IPR005467">
    <property type="entry name" value="His_kinase_dom"/>
</dbReference>
<dbReference type="SUPFAM" id="SSF47384">
    <property type="entry name" value="Homodimeric domain of signal transducing histidine kinase"/>
    <property type="match status" value="1"/>
</dbReference>
<dbReference type="CDD" id="cd00075">
    <property type="entry name" value="HATPase"/>
    <property type="match status" value="1"/>
</dbReference>
<dbReference type="Pfam" id="PF00497">
    <property type="entry name" value="SBP_bac_3"/>
    <property type="match status" value="1"/>
</dbReference>
<dbReference type="Pfam" id="PF00512">
    <property type="entry name" value="HisKA"/>
    <property type="match status" value="1"/>
</dbReference>
<dbReference type="RefSeq" id="WP_201918222.1">
    <property type="nucleotide sequence ID" value="NZ_JAERQG010000001.1"/>
</dbReference>
<dbReference type="EC" id="2.7.13.3" evidence="2"/>
<keyword evidence="4" id="KW-0808">Transferase</keyword>
<keyword evidence="8" id="KW-0472">Membrane</keyword>
<evidence type="ECO:0000313" key="10">
    <source>
        <dbReference type="EMBL" id="MBL0764549.1"/>
    </source>
</evidence>
<protein>
    <recommendedName>
        <fullName evidence="2">histidine kinase</fullName>
        <ecNumber evidence="2">2.7.13.3</ecNumber>
    </recommendedName>
</protein>
<feature type="coiled-coil region" evidence="7">
    <location>
        <begin position="328"/>
        <end position="362"/>
    </location>
</feature>
<dbReference type="SMART" id="SM00062">
    <property type="entry name" value="PBPb"/>
    <property type="match status" value="1"/>
</dbReference>
<dbReference type="SUPFAM" id="SSF55874">
    <property type="entry name" value="ATPase domain of HSP90 chaperone/DNA topoisomerase II/histidine kinase"/>
    <property type="match status" value="1"/>
</dbReference>
<evidence type="ECO:0000256" key="2">
    <source>
        <dbReference type="ARBA" id="ARBA00012438"/>
    </source>
</evidence>